<reference evidence="2" key="1">
    <citation type="submission" date="2016-10" db="EMBL/GenBank/DDBJ databases">
        <authorList>
            <person name="Varghese N."/>
            <person name="Submissions S."/>
        </authorList>
    </citation>
    <scope>NUCLEOTIDE SEQUENCE [LARGE SCALE GENOMIC DNA]</scope>
    <source>
        <strain evidence="2">DSM 26348</strain>
    </source>
</reference>
<dbReference type="STRING" id="1576369.SAMN05421753_11296"/>
<name>A0A1I3L0C9_9PLAN</name>
<dbReference type="AlphaFoldDB" id="A0A1I3L0C9"/>
<organism evidence="1 2">
    <name type="scientific">Planctomicrobium piriforme</name>
    <dbReference type="NCBI Taxonomy" id="1576369"/>
    <lineage>
        <taxon>Bacteria</taxon>
        <taxon>Pseudomonadati</taxon>
        <taxon>Planctomycetota</taxon>
        <taxon>Planctomycetia</taxon>
        <taxon>Planctomycetales</taxon>
        <taxon>Planctomycetaceae</taxon>
        <taxon>Planctomicrobium</taxon>
    </lineage>
</organism>
<dbReference type="EMBL" id="FOQD01000012">
    <property type="protein sequence ID" value="SFI78058.1"/>
    <property type="molecule type" value="Genomic_DNA"/>
</dbReference>
<keyword evidence="2" id="KW-1185">Reference proteome</keyword>
<sequence>MHAIIRDGYAIALAEFRIRYARTLAERHAAWRKHRGLPDHWLIRLRISHELSRRVRRVQLTQSGKPPSMWAL</sequence>
<accession>A0A1I3L0C9</accession>
<evidence type="ECO:0000313" key="2">
    <source>
        <dbReference type="Proteomes" id="UP000199518"/>
    </source>
</evidence>
<evidence type="ECO:0000313" key="1">
    <source>
        <dbReference type="EMBL" id="SFI78058.1"/>
    </source>
</evidence>
<gene>
    <name evidence="1" type="ORF">SAMN05421753_11296</name>
</gene>
<protein>
    <submittedName>
        <fullName evidence="1">Uncharacterized protein</fullName>
    </submittedName>
</protein>
<dbReference type="Proteomes" id="UP000199518">
    <property type="component" value="Unassembled WGS sequence"/>
</dbReference>
<proteinExistence type="predicted"/>